<evidence type="ECO:0000313" key="4">
    <source>
        <dbReference type="EMBL" id="MDT8898262.1"/>
    </source>
</evidence>
<dbReference type="PROSITE" id="PS00092">
    <property type="entry name" value="N6_MTASE"/>
    <property type="match status" value="1"/>
</dbReference>
<dbReference type="Pfam" id="PF13588">
    <property type="entry name" value="HSDR_N_2"/>
    <property type="match status" value="1"/>
</dbReference>
<dbReference type="InterPro" id="IPR029464">
    <property type="entry name" value="HSDR_N"/>
</dbReference>
<evidence type="ECO:0000313" key="5">
    <source>
        <dbReference type="Proteomes" id="UP001254165"/>
    </source>
</evidence>
<dbReference type="GO" id="GO:0032259">
    <property type="term" value="P:methylation"/>
    <property type="evidence" value="ECO:0007669"/>
    <property type="project" value="UniProtKB-KW"/>
</dbReference>
<dbReference type="InterPro" id="IPR002052">
    <property type="entry name" value="DNA_methylase_N6_adenine_CS"/>
</dbReference>
<dbReference type="InterPro" id="IPR029063">
    <property type="entry name" value="SAM-dependent_MTases_sf"/>
</dbReference>
<dbReference type="Gene3D" id="3.40.50.150">
    <property type="entry name" value="Vaccinia Virus protein VP39"/>
    <property type="match status" value="1"/>
</dbReference>
<evidence type="ECO:0000256" key="1">
    <source>
        <dbReference type="ARBA" id="ARBA00022747"/>
    </source>
</evidence>
<dbReference type="RefSeq" id="WP_315624923.1">
    <property type="nucleotide sequence ID" value="NZ_JAUHMF010000002.1"/>
</dbReference>
<dbReference type="PRINTS" id="PR00507">
    <property type="entry name" value="N12N6MTFRASE"/>
</dbReference>
<gene>
    <name evidence="4" type="ORF">QYE77_08280</name>
</gene>
<dbReference type="InterPro" id="IPR003356">
    <property type="entry name" value="DNA_methylase_A-5"/>
</dbReference>
<reference evidence="4 5" key="1">
    <citation type="submission" date="2023-07" db="EMBL/GenBank/DDBJ databases">
        <title>Novel species of Thermanaerothrix with wide hydrolytic capabilities.</title>
        <authorList>
            <person name="Zayulina K.S."/>
            <person name="Podosokorskaya O.A."/>
            <person name="Elcheninov A.G."/>
        </authorList>
    </citation>
    <scope>NUCLEOTIDE SEQUENCE [LARGE SCALE GENOMIC DNA]</scope>
    <source>
        <strain evidence="4 5">4228-RoL</strain>
    </source>
</reference>
<feature type="domain" description="DNA methylase adenine-specific" evidence="2">
    <location>
        <begin position="280"/>
        <end position="550"/>
    </location>
</feature>
<dbReference type="PANTHER" id="PTHR42998:SF1">
    <property type="entry name" value="TYPE I RESTRICTION ENZYME HINDI METHYLASE SUBUNIT"/>
    <property type="match status" value="1"/>
</dbReference>
<dbReference type="InterPro" id="IPR052916">
    <property type="entry name" value="Type-I_RE_MTase_Subunit"/>
</dbReference>
<evidence type="ECO:0000259" key="2">
    <source>
        <dbReference type="Pfam" id="PF02384"/>
    </source>
</evidence>
<protein>
    <submittedName>
        <fullName evidence="4">N-6 DNA methylase</fullName>
    </submittedName>
</protein>
<evidence type="ECO:0000259" key="3">
    <source>
        <dbReference type="Pfam" id="PF13588"/>
    </source>
</evidence>
<dbReference type="SUPFAM" id="SSF53335">
    <property type="entry name" value="S-adenosyl-L-methionine-dependent methyltransferases"/>
    <property type="match status" value="1"/>
</dbReference>
<keyword evidence="4" id="KW-0808">Transferase</keyword>
<proteinExistence type="predicted"/>
<keyword evidence="4" id="KW-0489">Methyltransferase</keyword>
<organism evidence="4 5">
    <name type="scientific">Thermanaerothrix solaris</name>
    <dbReference type="NCBI Taxonomy" id="3058434"/>
    <lineage>
        <taxon>Bacteria</taxon>
        <taxon>Bacillati</taxon>
        <taxon>Chloroflexota</taxon>
        <taxon>Anaerolineae</taxon>
        <taxon>Anaerolineales</taxon>
        <taxon>Anaerolineaceae</taxon>
        <taxon>Thermanaerothrix</taxon>
    </lineage>
</organism>
<keyword evidence="5" id="KW-1185">Reference proteome</keyword>
<feature type="domain" description="Type I restriction enzyme R protein N-terminal" evidence="3">
    <location>
        <begin position="27"/>
        <end position="128"/>
    </location>
</feature>
<dbReference type="PANTHER" id="PTHR42998">
    <property type="entry name" value="TYPE I RESTRICTION ENZYME HINDVIIP M PROTEIN-RELATED"/>
    <property type="match status" value="1"/>
</dbReference>
<dbReference type="CDD" id="cd02440">
    <property type="entry name" value="AdoMet_MTases"/>
    <property type="match status" value="1"/>
</dbReference>
<dbReference type="EMBL" id="JAUHMF010000002">
    <property type="protein sequence ID" value="MDT8898262.1"/>
    <property type="molecule type" value="Genomic_DNA"/>
</dbReference>
<sequence length="648" mass="74554">MAEEAITLIPPGKLQCVVTGKLRPDTPEEHVRQRIARSLLEDYGYNKADIEIEFTVNLGSSKKRVDIAIFPPRTDHKQENIKIIVECKREEVRPTDRDNGVEQLKSYLAACPNARFGMWIGSELQVWERLVSDAGEVYFAEATDIPRFGYEAPQPITFSELVPAHEELIAIFKRCHNYIYGNQGLQKEPAFQELLKLIFCKVYDEDTSTGEMRFFISNDERRSEIGQRRLKQTIDQLFEEVKTRYPYIFAKDEQIRLDNRVLAYVVGELQRYSLLQTLADVKGAAYEQLVGSNLRGDRGEFFTPRNVCEMAARMTLATYPRDKWLKLRILDPACGTGGFLVSVMNIWREYLESVQRAKWKNESKALEETIRLLRETANQYLSGIDFNPVLVRAAQMNLVMHGDGSTNVYHANSLLPPGEWTGEITKHIKLGSFDIILTNPPFGSKIPIDDPHILAQFELSTFEMENGARRASMPPEQLFIERCLQLLKPGGRLAIVLPDSILSNPGLAFIRRWILKRARVIASVDLPQVTFEPYTGTQTSVLLLQKKTDEEMRIERQAGKPLDYEIFMATPEAVGHDRRGEILYLRTPEGELIEYEDTVTITRRNPSGQLVTERRQQKVREKFDQLPEVVRYFTEWVSKPERMRWLNG</sequence>
<keyword evidence="1" id="KW-0680">Restriction system</keyword>
<comment type="caution">
    <text evidence="4">The sequence shown here is derived from an EMBL/GenBank/DDBJ whole genome shotgun (WGS) entry which is preliminary data.</text>
</comment>
<dbReference type="GO" id="GO:0008168">
    <property type="term" value="F:methyltransferase activity"/>
    <property type="evidence" value="ECO:0007669"/>
    <property type="project" value="UniProtKB-KW"/>
</dbReference>
<accession>A0ABU3NQD6</accession>
<name>A0ABU3NQD6_9CHLR</name>
<dbReference type="Pfam" id="PF02384">
    <property type="entry name" value="N6_Mtase"/>
    <property type="match status" value="1"/>
</dbReference>
<dbReference type="Proteomes" id="UP001254165">
    <property type="component" value="Unassembled WGS sequence"/>
</dbReference>